<evidence type="ECO:0000313" key="2">
    <source>
        <dbReference type="Proteomes" id="UP000499080"/>
    </source>
</evidence>
<dbReference type="Proteomes" id="UP000499080">
    <property type="component" value="Unassembled WGS sequence"/>
</dbReference>
<dbReference type="PANTHER" id="PTHR47326">
    <property type="entry name" value="TRANSPOSABLE ELEMENT TC3 TRANSPOSASE-LIKE PROTEIN"/>
    <property type="match status" value="1"/>
</dbReference>
<dbReference type="InterPro" id="IPR036397">
    <property type="entry name" value="RNaseH_sf"/>
</dbReference>
<sequence>MIIDHSFSEWHQLFQIFPVTAKFLSRRIHCRKSGHFEACRRFEDLVAGSEIGSGTYGSNITVKQYLVEEFGEHIIGYGNFQEWPPRSPDLTPMDFFLCGYLKQQMYATPPSTTLQDLQRHVAHACANVTSAMQHRVQRDIQARIQMCVVADGEKFEH</sequence>
<organism evidence="1 2">
    <name type="scientific">Araneus ventricosus</name>
    <name type="common">Orbweaver spider</name>
    <name type="synonym">Epeira ventricosa</name>
    <dbReference type="NCBI Taxonomy" id="182803"/>
    <lineage>
        <taxon>Eukaryota</taxon>
        <taxon>Metazoa</taxon>
        <taxon>Ecdysozoa</taxon>
        <taxon>Arthropoda</taxon>
        <taxon>Chelicerata</taxon>
        <taxon>Arachnida</taxon>
        <taxon>Araneae</taxon>
        <taxon>Araneomorphae</taxon>
        <taxon>Entelegynae</taxon>
        <taxon>Araneoidea</taxon>
        <taxon>Araneidae</taxon>
        <taxon>Araneus</taxon>
    </lineage>
</organism>
<reference evidence="1 2" key="1">
    <citation type="journal article" date="2019" name="Sci. Rep.">
        <title>Orb-weaving spider Araneus ventricosus genome elucidates the spidroin gene catalogue.</title>
        <authorList>
            <person name="Kono N."/>
            <person name="Nakamura H."/>
            <person name="Ohtoshi R."/>
            <person name="Moran D.A.P."/>
            <person name="Shinohara A."/>
            <person name="Yoshida Y."/>
            <person name="Fujiwara M."/>
            <person name="Mori M."/>
            <person name="Tomita M."/>
            <person name="Arakawa K."/>
        </authorList>
    </citation>
    <scope>NUCLEOTIDE SEQUENCE [LARGE SCALE GENOMIC DNA]</scope>
</reference>
<proteinExistence type="predicted"/>
<evidence type="ECO:0000313" key="1">
    <source>
        <dbReference type="EMBL" id="GBN62121.1"/>
    </source>
</evidence>
<comment type="caution">
    <text evidence="1">The sequence shown here is derived from an EMBL/GenBank/DDBJ whole genome shotgun (WGS) entry which is preliminary data.</text>
</comment>
<dbReference type="AlphaFoldDB" id="A0A4Y2QF80"/>
<keyword evidence="2" id="KW-1185">Reference proteome</keyword>
<dbReference type="OrthoDB" id="6435261at2759"/>
<dbReference type="Gene3D" id="3.30.420.10">
    <property type="entry name" value="Ribonuclease H-like superfamily/Ribonuclease H"/>
    <property type="match status" value="1"/>
</dbReference>
<gene>
    <name evidence="1" type="ORF">AVEN_124065_1</name>
</gene>
<dbReference type="EMBL" id="BGPR01013770">
    <property type="protein sequence ID" value="GBN62121.1"/>
    <property type="molecule type" value="Genomic_DNA"/>
</dbReference>
<accession>A0A4Y2QF80</accession>
<name>A0A4Y2QF80_ARAVE</name>
<dbReference type="GO" id="GO:0003676">
    <property type="term" value="F:nucleic acid binding"/>
    <property type="evidence" value="ECO:0007669"/>
    <property type="project" value="InterPro"/>
</dbReference>
<protein>
    <submittedName>
        <fullName evidence="1">Uncharacterized protein</fullName>
    </submittedName>
</protein>
<dbReference type="PANTHER" id="PTHR47326:SF1">
    <property type="entry name" value="HTH PSQ-TYPE DOMAIN-CONTAINING PROTEIN"/>
    <property type="match status" value="1"/>
</dbReference>